<evidence type="ECO:0000313" key="13">
    <source>
        <dbReference type="EMBL" id="MFD0861727.1"/>
    </source>
</evidence>
<feature type="binding site" evidence="9 10">
    <location>
        <position position="217"/>
    </location>
    <ligand>
        <name>Mg(2+)</name>
        <dbReference type="ChEBI" id="CHEBI:18420"/>
        <label>1</label>
    </ligand>
</feature>
<comment type="pathway">
    <text evidence="2 9">Amino-acid biosynthesis; L-isoleucine biosynthesis; L-isoleucine from 2-oxobutanoate: step 2/4.</text>
</comment>
<feature type="domain" description="KARI C-terminal knotted" evidence="12">
    <location>
        <begin position="209"/>
        <end position="353"/>
    </location>
</feature>
<feature type="domain" description="KARI C-terminal knotted" evidence="12">
    <location>
        <begin position="354"/>
        <end position="487"/>
    </location>
</feature>
<comment type="pathway">
    <text evidence="1 9">Amino-acid biosynthesis; L-valine biosynthesis; L-valine from pyruvate: step 2/4.</text>
</comment>
<evidence type="ECO:0000313" key="14">
    <source>
        <dbReference type="Proteomes" id="UP001596978"/>
    </source>
</evidence>
<evidence type="ECO:0000256" key="10">
    <source>
        <dbReference type="PROSITE-ProRule" id="PRU01198"/>
    </source>
</evidence>
<comment type="cofactor">
    <cofactor evidence="9">
        <name>Mg(2+)</name>
        <dbReference type="ChEBI" id="CHEBI:18420"/>
    </cofactor>
    <text evidence="9">Binds 2 magnesium ions per subunit.</text>
</comment>
<dbReference type="PANTHER" id="PTHR21371:SF1">
    <property type="entry name" value="KETOL-ACID REDUCTOISOMERASE, MITOCHONDRIAL"/>
    <property type="match status" value="1"/>
</dbReference>
<dbReference type="PANTHER" id="PTHR21371">
    <property type="entry name" value="KETOL-ACID REDUCTOISOMERASE, MITOCHONDRIAL"/>
    <property type="match status" value="1"/>
</dbReference>
<dbReference type="Gene3D" id="1.10.1040.10">
    <property type="entry name" value="N-(1-d-carboxylethyl)-l-norvaline Dehydrogenase, domain 2"/>
    <property type="match status" value="1"/>
</dbReference>
<evidence type="ECO:0000256" key="5">
    <source>
        <dbReference type="ARBA" id="ARBA00022723"/>
    </source>
</evidence>
<dbReference type="NCBIfam" id="NF003557">
    <property type="entry name" value="PRK05225.1"/>
    <property type="match status" value="1"/>
</dbReference>
<comment type="catalytic activity">
    <reaction evidence="9">
        <text>(2R,3R)-2,3-dihydroxy-3-methylpentanoate + NADP(+) = (S)-2-ethyl-2-hydroxy-3-oxobutanoate + NADPH + H(+)</text>
        <dbReference type="Rhea" id="RHEA:13493"/>
        <dbReference type="ChEBI" id="CHEBI:15378"/>
        <dbReference type="ChEBI" id="CHEBI:49256"/>
        <dbReference type="ChEBI" id="CHEBI:49258"/>
        <dbReference type="ChEBI" id="CHEBI:57783"/>
        <dbReference type="ChEBI" id="CHEBI:58349"/>
        <dbReference type="EC" id="1.1.1.86"/>
    </reaction>
</comment>
<evidence type="ECO:0000256" key="4">
    <source>
        <dbReference type="ARBA" id="ARBA00022605"/>
    </source>
</evidence>
<evidence type="ECO:0000256" key="9">
    <source>
        <dbReference type="HAMAP-Rule" id="MF_00435"/>
    </source>
</evidence>
<dbReference type="InterPro" id="IPR013023">
    <property type="entry name" value="KARI"/>
</dbReference>
<keyword evidence="7 9" id="KW-0560">Oxidoreductase</keyword>
<evidence type="ECO:0000256" key="2">
    <source>
        <dbReference type="ARBA" id="ARBA00004885"/>
    </source>
</evidence>
<dbReference type="InterPro" id="IPR013328">
    <property type="entry name" value="6PGD_dom2"/>
</dbReference>
<evidence type="ECO:0000259" key="11">
    <source>
        <dbReference type="PROSITE" id="PS51850"/>
    </source>
</evidence>
<dbReference type="Proteomes" id="UP001596978">
    <property type="component" value="Unassembled WGS sequence"/>
</dbReference>
<feature type="binding site" evidence="9">
    <location>
        <position position="68"/>
    </location>
    <ligand>
        <name>NADP(+)</name>
        <dbReference type="ChEBI" id="CHEBI:58349"/>
    </ligand>
</feature>
<dbReference type="HAMAP" id="MF_00435">
    <property type="entry name" value="IlvC"/>
    <property type="match status" value="1"/>
</dbReference>
<comment type="function">
    <text evidence="9">Involved in the biosynthesis of branched-chain amino acids (BCAA). Catalyzes an alkyl-migration followed by a ketol-acid reduction of (S)-2-acetolactate (S2AL) to yield (R)-2,3-dihydroxy-isovalerate. In the isomerase reaction, S2AL is rearranged via a Mg-dependent methyl migration to produce 3-hydroxy-3-methyl-2-ketobutyrate (HMKB). In the reductase reaction, this 2-ketoacid undergoes a metal-dependent reduction by NADPH to yield (R)-2,3-dihydroxy-isovalerate.</text>
</comment>
<evidence type="ECO:0000256" key="6">
    <source>
        <dbReference type="ARBA" id="ARBA00022842"/>
    </source>
</evidence>
<evidence type="ECO:0000256" key="1">
    <source>
        <dbReference type="ARBA" id="ARBA00004864"/>
    </source>
</evidence>
<feature type="active site" evidence="9">
    <location>
        <position position="132"/>
    </location>
</feature>
<dbReference type="Gene3D" id="3.40.50.720">
    <property type="entry name" value="NAD(P)-binding Rossmann-like Domain"/>
    <property type="match status" value="1"/>
</dbReference>
<feature type="binding site" evidence="9 10">
    <location>
        <position position="414"/>
    </location>
    <ligand>
        <name>substrate</name>
    </ligand>
</feature>
<comment type="similarity">
    <text evidence="3 9 10">Belongs to the ketol-acid reductoisomerase family.</text>
</comment>
<dbReference type="GO" id="GO:0004455">
    <property type="term" value="F:ketol-acid reductoisomerase activity"/>
    <property type="evidence" value="ECO:0007669"/>
    <property type="project" value="UniProtKB-EC"/>
</dbReference>
<feature type="domain" description="KARI N-terminal Rossmann" evidence="11">
    <location>
        <begin position="17"/>
        <end position="208"/>
    </location>
</feature>
<evidence type="ECO:0000259" key="12">
    <source>
        <dbReference type="PROSITE" id="PS51851"/>
    </source>
</evidence>
<keyword evidence="5 9" id="KW-0479">Metal-binding</keyword>
<keyword evidence="8 9" id="KW-0100">Branched-chain amino acid biosynthesis</keyword>
<accession>A0ABW3CXB5</accession>
<dbReference type="EC" id="1.1.1.86" evidence="9"/>
<feature type="binding site" evidence="9">
    <location>
        <begin position="108"/>
        <end position="110"/>
    </location>
    <ligand>
        <name>NADP(+)</name>
        <dbReference type="ChEBI" id="CHEBI:58349"/>
    </ligand>
</feature>
<dbReference type="EMBL" id="JBHTJH010000004">
    <property type="protein sequence ID" value="MFD0861727.1"/>
    <property type="molecule type" value="Genomic_DNA"/>
</dbReference>
<proteinExistence type="inferred from homology"/>
<keyword evidence="6 9" id="KW-0460">Magnesium</keyword>
<feature type="binding site" evidence="9">
    <location>
        <position position="78"/>
    </location>
    <ligand>
        <name>NADP(+)</name>
        <dbReference type="ChEBI" id="CHEBI:58349"/>
    </ligand>
</feature>
<feature type="binding site" evidence="9 10">
    <location>
        <position position="217"/>
    </location>
    <ligand>
        <name>Mg(2+)</name>
        <dbReference type="ChEBI" id="CHEBI:18420"/>
        <label>2</label>
    </ligand>
</feature>
<dbReference type="PROSITE" id="PS51851">
    <property type="entry name" value="KARI_C"/>
    <property type="match status" value="2"/>
</dbReference>
<dbReference type="Pfam" id="PF07991">
    <property type="entry name" value="KARI_N"/>
    <property type="match status" value="1"/>
</dbReference>
<feature type="binding site" evidence="9 10">
    <location>
        <position position="221"/>
    </location>
    <ligand>
        <name>Mg(2+)</name>
        <dbReference type="ChEBI" id="CHEBI:18420"/>
        <label>1</label>
    </ligand>
</feature>
<dbReference type="NCBIfam" id="TIGR00465">
    <property type="entry name" value="ilvC"/>
    <property type="match status" value="1"/>
</dbReference>
<comment type="caution">
    <text evidence="10">Lacks conserved residue(s) required for the propagation of feature annotation.</text>
</comment>
<evidence type="ECO:0000256" key="3">
    <source>
        <dbReference type="ARBA" id="ARBA00010318"/>
    </source>
</evidence>
<gene>
    <name evidence="9 13" type="primary">ilvC</name>
    <name evidence="13" type="ORF">ACFQ1M_05880</name>
</gene>
<dbReference type="InterPro" id="IPR008927">
    <property type="entry name" value="6-PGluconate_DH-like_C_sf"/>
</dbReference>
<dbReference type="InterPro" id="IPR000506">
    <property type="entry name" value="KARI_C"/>
</dbReference>
<dbReference type="Pfam" id="PF01450">
    <property type="entry name" value="KARI_C"/>
    <property type="match status" value="2"/>
</dbReference>
<dbReference type="SUPFAM" id="SSF48179">
    <property type="entry name" value="6-phosphogluconate dehydrogenase C-terminal domain-like"/>
    <property type="match status" value="2"/>
</dbReference>
<keyword evidence="4 9" id="KW-0028">Amino-acid biosynthesis</keyword>
<feature type="binding site" evidence="9 10">
    <location>
        <position position="389"/>
    </location>
    <ligand>
        <name>Mg(2+)</name>
        <dbReference type="ChEBI" id="CHEBI:18420"/>
        <label>2</label>
    </ligand>
</feature>
<feature type="binding site" evidence="9">
    <location>
        <begin position="45"/>
        <end position="48"/>
    </location>
    <ligand>
        <name>NADP(+)</name>
        <dbReference type="ChEBI" id="CHEBI:58349"/>
    </ligand>
</feature>
<comment type="catalytic activity">
    <reaction evidence="9">
        <text>(2R)-2,3-dihydroxy-3-methylbutanoate + NADP(+) = (2S)-2-acetolactate + NADPH + H(+)</text>
        <dbReference type="Rhea" id="RHEA:22068"/>
        <dbReference type="ChEBI" id="CHEBI:15378"/>
        <dbReference type="ChEBI" id="CHEBI:49072"/>
        <dbReference type="ChEBI" id="CHEBI:57783"/>
        <dbReference type="ChEBI" id="CHEBI:58349"/>
        <dbReference type="ChEBI" id="CHEBI:58476"/>
        <dbReference type="EC" id="1.1.1.86"/>
    </reaction>
</comment>
<evidence type="ECO:0000256" key="8">
    <source>
        <dbReference type="ARBA" id="ARBA00023304"/>
    </source>
</evidence>
<reference evidence="14" key="1">
    <citation type="journal article" date="2019" name="Int. J. Syst. Evol. Microbiol.">
        <title>The Global Catalogue of Microorganisms (GCM) 10K type strain sequencing project: providing services to taxonomists for standard genome sequencing and annotation.</title>
        <authorList>
            <consortium name="The Broad Institute Genomics Platform"/>
            <consortium name="The Broad Institute Genome Sequencing Center for Infectious Disease"/>
            <person name="Wu L."/>
            <person name="Ma J."/>
        </authorList>
    </citation>
    <scope>NUCLEOTIDE SEQUENCE [LARGE SCALE GENOMIC DNA]</scope>
    <source>
        <strain evidence="14">CCUG 62952</strain>
    </source>
</reference>
<organism evidence="13 14">
    <name type="scientific">Sungkyunkwania multivorans</name>
    <dbReference type="NCBI Taxonomy" id="1173618"/>
    <lineage>
        <taxon>Bacteria</taxon>
        <taxon>Pseudomonadati</taxon>
        <taxon>Bacteroidota</taxon>
        <taxon>Flavobacteriia</taxon>
        <taxon>Flavobacteriales</taxon>
        <taxon>Flavobacteriaceae</taxon>
        <taxon>Sungkyunkwania</taxon>
    </lineage>
</organism>
<dbReference type="PROSITE" id="PS51850">
    <property type="entry name" value="KARI_N"/>
    <property type="match status" value="1"/>
</dbReference>
<sequence>MANYFNTLSLREQLSQLGKCRFMDSSEFEDGVEPLKDKRIVIVGCGAQGLNQGLNMRDSGLHISYALREGAIREKRQSYVNASSNNFEVGTYEELIPSADLVCNLTPDKQHGSVVKAVMPLMKQGATLAYSHGFNIVEEGEKIRKDLTVIMVAPKCPGSEVREEYKRGFGVPTLIAVHPDNDPNGFGLSQAKAYAVATGGHRAGVLESSFVAEVKSDLMGEQTILCGLLQTGSILSFDKMVEKGIDPNYAAKLIQYGWETITEALKHGGITNMMDRLTNPAKLKAYELSEELKSILRPLFQKHMDDIMSGHFSKTMMEDWANDDKNLLSWRAATGETAFEKTTATDNTISEQEYFEHGVLLVAFVRAGVELAFETMTEAGIIEESAYYESLHETPLIANTIARKKLFEMNRVISDTAEYGCYLFDHAAKPLLQDFMKQIETDVIGTAFTKDKDTGVDNVALITANKAIRNHPVEIIGTKLRESMTAMKKISSATNIKELALSEV</sequence>
<dbReference type="RefSeq" id="WP_386405286.1">
    <property type="nucleotide sequence ID" value="NZ_JBHTJH010000004.1"/>
</dbReference>
<dbReference type="InterPro" id="IPR036291">
    <property type="entry name" value="NAD(P)-bd_dom_sf"/>
</dbReference>
<feature type="binding site" evidence="9">
    <location>
        <position position="158"/>
    </location>
    <ligand>
        <name>NADP(+)</name>
        <dbReference type="ChEBI" id="CHEBI:58349"/>
    </ligand>
</feature>
<evidence type="ECO:0000256" key="7">
    <source>
        <dbReference type="ARBA" id="ARBA00023002"/>
    </source>
</evidence>
<dbReference type="InterPro" id="IPR013116">
    <property type="entry name" value="KARI_N"/>
</dbReference>
<keyword evidence="14" id="KW-1185">Reference proteome</keyword>
<keyword evidence="9" id="KW-0521">NADP</keyword>
<dbReference type="SUPFAM" id="SSF51735">
    <property type="entry name" value="NAD(P)-binding Rossmann-fold domains"/>
    <property type="match status" value="1"/>
</dbReference>
<comment type="caution">
    <text evidence="13">The sequence shown here is derived from an EMBL/GenBank/DDBJ whole genome shotgun (WGS) entry which is preliminary data.</text>
</comment>
<name>A0ABW3CXB5_9FLAO</name>
<feature type="binding site" evidence="9">
    <location>
        <position position="76"/>
    </location>
    <ligand>
        <name>NADP(+)</name>
        <dbReference type="ChEBI" id="CHEBI:58349"/>
    </ligand>
</feature>
<feature type="binding site" evidence="9 10">
    <location>
        <position position="393"/>
    </location>
    <ligand>
        <name>Mg(2+)</name>
        <dbReference type="ChEBI" id="CHEBI:18420"/>
        <label>2</label>
    </ligand>
</feature>
<protein>
    <recommendedName>
        <fullName evidence="9">Ketol-acid reductoisomerase (NADP(+))</fullName>
        <shortName evidence="9">KARI</shortName>
        <ecNumber evidence="9">1.1.1.86</ecNumber>
    </recommendedName>
    <alternativeName>
        <fullName evidence="9">Acetohydroxy-acid isomeroreductase</fullName>
        <shortName evidence="9">AHIR</shortName>
    </alternativeName>
    <alternativeName>
        <fullName evidence="9">Alpha-keto-beta-hydroxylacyl reductoisomerase</fullName>
    </alternativeName>
</protein>